<keyword evidence="4 5" id="KW-0067">ATP-binding</keyword>
<feature type="compositionally biased region" description="Low complexity" evidence="6">
    <location>
        <begin position="453"/>
        <end position="508"/>
    </location>
</feature>
<keyword evidence="3 9" id="KW-0418">Kinase</keyword>
<evidence type="ECO:0000259" key="8">
    <source>
        <dbReference type="PROSITE" id="PS50011"/>
    </source>
</evidence>
<feature type="domain" description="Protein kinase" evidence="8">
    <location>
        <begin position="44"/>
        <end position="305"/>
    </location>
</feature>
<reference evidence="9" key="1">
    <citation type="submission" date="2021-08" db="EMBL/GenBank/DDBJ databases">
        <authorList>
            <person name="Stevens D.C."/>
        </authorList>
    </citation>
    <scope>NUCLEOTIDE SEQUENCE</scope>
    <source>
        <strain evidence="9">DSM 53165</strain>
    </source>
</reference>
<gene>
    <name evidence="9" type="ORF">K7C98_15085</name>
</gene>
<dbReference type="RefSeq" id="WP_224192352.1">
    <property type="nucleotide sequence ID" value="NZ_JAIRAU010000018.1"/>
</dbReference>
<keyword evidence="2 5" id="KW-0547">Nucleotide-binding</keyword>
<keyword evidence="7" id="KW-0472">Membrane</keyword>
<evidence type="ECO:0000256" key="1">
    <source>
        <dbReference type="ARBA" id="ARBA00022679"/>
    </source>
</evidence>
<dbReference type="Gene3D" id="1.10.510.10">
    <property type="entry name" value="Transferase(Phosphotransferase) domain 1"/>
    <property type="match status" value="1"/>
</dbReference>
<organism evidence="9 10">
    <name type="scientific">Nannocystis pusilla</name>
    <dbReference type="NCBI Taxonomy" id="889268"/>
    <lineage>
        <taxon>Bacteria</taxon>
        <taxon>Pseudomonadati</taxon>
        <taxon>Myxococcota</taxon>
        <taxon>Polyangia</taxon>
        <taxon>Nannocystales</taxon>
        <taxon>Nannocystaceae</taxon>
        <taxon>Nannocystis</taxon>
    </lineage>
</organism>
<dbReference type="GO" id="GO:0016301">
    <property type="term" value="F:kinase activity"/>
    <property type="evidence" value="ECO:0007669"/>
    <property type="project" value="UniProtKB-KW"/>
</dbReference>
<dbReference type="InterPro" id="IPR017441">
    <property type="entry name" value="Protein_kinase_ATP_BS"/>
</dbReference>
<keyword evidence="10" id="KW-1185">Reference proteome</keyword>
<dbReference type="InterPro" id="IPR000719">
    <property type="entry name" value="Prot_kinase_dom"/>
</dbReference>
<dbReference type="PANTHER" id="PTHR43289">
    <property type="entry name" value="MITOGEN-ACTIVATED PROTEIN KINASE KINASE KINASE 20-RELATED"/>
    <property type="match status" value="1"/>
</dbReference>
<evidence type="ECO:0000256" key="4">
    <source>
        <dbReference type="ARBA" id="ARBA00022840"/>
    </source>
</evidence>
<evidence type="ECO:0000256" key="6">
    <source>
        <dbReference type="SAM" id="MobiDB-lite"/>
    </source>
</evidence>
<feature type="compositionally biased region" description="Low complexity" evidence="6">
    <location>
        <begin position="313"/>
        <end position="324"/>
    </location>
</feature>
<sequence>MVVSTPPRLVACRTCGESFRDDVLLCPNDGVPLPLEGRLLDGKFRLDRRLGHGGMATVWQATNEFVQRPVAIKLMHASYAEDADLLARFRNEATAAGRIGSPHICDVLDFGRSTIGPYIVMELLSGCSLSDLIDAYQRLQPGLAVWILRQALAGLHAAHQAGIIHRDLKPENIYLCRAIRDQWLVKLMDFGISKFNDSIRTGAGTMMGSPNYMAPEQIHGAGAVDRRADVWSVGAILYEALAGQQAFARDTVADSLAAVRGYDPPPVHTLVPEIPPGLSEIVARCLRKQPDQRWPSAAALAEALLPFERPGPRTRLLPTTPLGGAAQLTDTAPRTPAAPRSLADAEPAPVPNARSTGGHPTVPNARSTGGHPTVPSARSTGGHPTVPNARSTGGHPAVPNARSTGGHPAVPNARSTGGHPTVPSARSTGGHPAVPKASSSETSGTHLPPPRPGAAGPSGAHPVVARPGAPGAHAPRTLSGAHPPVAAAPAGAPPTVARPGPAGPQAPRTLSGAHPAVPRTTAAATSGAHAAVPQPALKAISGAHPPALARGSSGAHLAAPRTGAAPVPKTASTSPVSSAIPRPRAANHPAAAPHPLLVFAILAAIGVTAAAIAWFAL</sequence>
<keyword evidence="7" id="KW-0812">Transmembrane</keyword>
<dbReference type="PANTHER" id="PTHR43289:SF34">
    <property type="entry name" value="SERINE_THREONINE-PROTEIN KINASE YBDM-RELATED"/>
    <property type="match status" value="1"/>
</dbReference>
<dbReference type="PROSITE" id="PS00107">
    <property type="entry name" value="PROTEIN_KINASE_ATP"/>
    <property type="match status" value="1"/>
</dbReference>
<dbReference type="CDD" id="cd14014">
    <property type="entry name" value="STKc_PknB_like"/>
    <property type="match status" value="1"/>
</dbReference>
<evidence type="ECO:0000256" key="2">
    <source>
        <dbReference type="ARBA" id="ARBA00022741"/>
    </source>
</evidence>
<feature type="region of interest" description="Disordered" evidence="6">
    <location>
        <begin position="309"/>
        <end position="514"/>
    </location>
</feature>
<feature type="transmembrane region" description="Helical" evidence="7">
    <location>
        <begin position="596"/>
        <end position="616"/>
    </location>
</feature>
<protein>
    <submittedName>
        <fullName evidence="9">Protein kinase</fullName>
    </submittedName>
</protein>
<dbReference type="EMBL" id="JAIRAU010000018">
    <property type="protein sequence ID" value="MBZ5710583.1"/>
    <property type="molecule type" value="Genomic_DNA"/>
</dbReference>
<dbReference type="SMART" id="SM00220">
    <property type="entry name" value="S_TKc"/>
    <property type="match status" value="1"/>
</dbReference>
<feature type="region of interest" description="Disordered" evidence="6">
    <location>
        <begin position="544"/>
        <end position="588"/>
    </location>
</feature>
<evidence type="ECO:0000313" key="9">
    <source>
        <dbReference type="EMBL" id="MBZ5710583.1"/>
    </source>
</evidence>
<dbReference type="Proteomes" id="UP001139031">
    <property type="component" value="Unassembled WGS sequence"/>
</dbReference>
<evidence type="ECO:0000313" key="10">
    <source>
        <dbReference type="Proteomes" id="UP001139031"/>
    </source>
</evidence>
<dbReference type="Gene3D" id="3.30.200.20">
    <property type="entry name" value="Phosphorylase Kinase, domain 1"/>
    <property type="match status" value="1"/>
</dbReference>
<name>A0ABS7TQT0_9BACT</name>
<dbReference type="InterPro" id="IPR008271">
    <property type="entry name" value="Ser/Thr_kinase_AS"/>
</dbReference>
<dbReference type="Pfam" id="PF00069">
    <property type="entry name" value="Pkinase"/>
    <property type="match status" value="1"/>
</dbReference>
<keyword evidence="1" id="KW-0808">Transferase</keyword>
<keyword evidence="7" id="KW-1133">Transmembrane helix</keyword>
<dbReference type="SUPFAM" id="SSF56112">
    <property type="entry name" value="Protein kinase-like (PK-like)"/>
    <property type="match status" value="1"/>
</dbReference>
<accession>A0ABS7TQT0</accession>
<evidence type="ECO:0000256" key="7">
    <source>
        <dbReference type="SAM" id="Phobius"/>
    </source>
</evidence>
<feature type="binding site" evidence="5">
    <location>
        <position position="73"/>
    </location>
    <ligand>
        <name>ATP</name>
        <dbReference type="ChEBI" id="CHEBI:30616"/>
    </ligand>
</feature>
<dbReference type="InterPro" id="IPR011009">
    <property type="entry name" value="Kinase-like_dom_sf"/>
</dbReference>
<comment type="caution">
    <text evidence="9">The sequence shown here is derived from an EMBL/GenBank/DDBJ whole genome shotgun (WGS) entry which is preliminary data.</text>
</comment>
<evidence type="ECO:0000256" key="5">
    <source>
        <dbReference type="PROSITE-ProRule" id="PRU10141"/>
    </source>
</evidence>
<dbReference type="PROSITE" id="PS50011">
    <property type="entry name" value="PROTEIN_KINASE_DOM"/>
    <property type="match status" value="1"/>
</dbReference>
<evidence type="ECO:0000256" key="3">
    <source>
        <dbReference type="ARBA" id="ARBA00022777"/>
    </source>
</evidence>
<proteinExistence type="predicted"/>
<dbReference type="PROSITE" id="PS00108">
    <property type="entry name" value="PROTEIN_KINASE_ST"/>
    <property type="match status" value="1"/>
</dbReference>